<keyword evidence="1" id="KW-0732">Signal</keyword>
<reference evidence="2 3" key="1">
    <citation type="journal article" date="2015" name="Microbes Environ.">
        <title>Distribution and evolution of nitrogen fixation genes in the phylum bacteroidetes.</title>
        <authorList>
            <person name="Inoue J."/>
            <person name="Oshima K."/>
            <person name="Suda W."/>
            <person name="Sakamoto M."/>
            <person name="Iino T."/>
            <person name="Noda S."/>
            <person name="Hongoh Y."/>
            <person name="Hattori M."/>
            <person name="Ohkuma M."/>
        </authorList>
    </citation>
    <scope>NUCLEOTIDE SEQUENCE [LARGE SCALE GENOMIC DNA]</scope>
    <source>
        <strain evidence="2 3">JCM 15093</strain>
    </source>
</reference>
<dbReference type="Proteomes" id="UP000027601">
    <property type="component" value="Unassembled WGS sequence"/>
</dbReference>
<dbReference type="EMBL" id="BAJS01000005">
    <property type="protein sequence ID" value="GAK36154.1"/>
    <property type="molecule type" value="Genomic_DNA"/>
</dbReference>
<name>A0A069D7L5_9BACE</name>
<proteinExistence type="predicted"/>
<dbReference type="OrthoDB" id="6384861at2"/>
<comment type="caution">
    <text evidence="2">The sequence shown here is derived from an EMBL/GenBank/DDBJ whole genome shotgun (WGS) entry which is preliminary data.</text>
</comment>
<evidence type="ECO:0000313" key="2">
    <source>
        <dbReference type="EMBL" id="GAK36154.1"/>
    </source>
</evidence>
<dbReference type="AlphaFoldDB" id="A0A069D7L5"/>
<dbReference type="eggNOG" id="ENOG50302TD">
    <property type="taxonomic scope" value="Bacteria"/>
</dbReference>
<gene>
    <name evidence="2" type="ORF">JCM15093_1298</name>
</gene>
<evidence type="ECO:0000256" key="1">
    <source>
        <dbReference type="SAM" id="SignalP"/>
    </source>
</evidence>
<evidence type="ECO:0000313" key="3">
    <source>
        <dbReference type="Proteomes" id="UP000027601"/>
    </source>
</evidence>
<keyword evidence="3" id="KW-1185">Reference proteome</keyword>
<accession>A0A069D7L5</accession>
<organism evidence="2 3">
    <name type="scientific">Bacteroides graminisolvens DSM 19988 = JCM 15093</name>
    <dbReference type="NCBI Taxonomy" id="1121097"/>
    <lineage>
        <taxon>Bacteria</taxon>
        <taxon>Pseudomonadati</taxon>
        <taxon>Bacteroidota</taxon>
        <taxon>Bacteroidia</taxon>
        <taxon>Bacteroidales</taxon>
        <taxon>Bacteroidaceae</taxon>
        <taxon>Bacteroides</taxon>
    </lineage>
</organism>
<dbReference type="STRING" id="1121097.GCA_000428125_01731"/>
<dbReference type="RefSeq" id="WP_024996130.1">
    <property type="nucleotide sequence ID" value="NZ_ATZI01000005.1"/>
</dbReference>
<sequence length="126" mass="14260">MKKQWISLLLVSVLGNIPMQAAEPVIKSIGESKYVIETGNLSMTIDAAGGAKIRSFKFKDAEVISQSPMRETFGSTFWTSPQNEWNWPPVAEYDKLPYTVRWYLMPVNSESITSQQLISKVRALFN</sequence>
<feature type="chain" id="PRO_5001662457" evidence="1">
    <location>
        <begin position="22"/>
        <end position="126"/>
    </location>
</feature>
<feature type="signal peptide" evidence="1">
    <location>
        <begin position="1"/>
        <end position="21"/>
    </location>
</feature>
<protein>
    <submittedName>
        <fullName evidence="2">Uncharacterized protein</fullName>
    </submittedName>
</protein>